<keyword evidence="4" id="KW-1185">Reference proteome</keyword>
<evidence type="ECO:0000313" key="4">
    <source>
        <dbReference type="Proteomes" id="UP000580910"/>
    </source>
</evidence>
<dbReference type="Pfam" id="PF01757">
    <property type="entry name" value="Acyl_transf_3"/>
    <property type="match status" value="1"/>
</dbReference>
<reference evidence="3 4" key="1">
    <citation type="submission" date="2020-07" db="EMBL/GenBank/DDBJ databases">
        <title>Sequencing the genomes of 1000 actinobacteria strains.</title>
        <authorList>
            <person name="Klenk H.-P."/>
        </authorList>
    </citation>
    <scope>NUCLEOTIDE SEQUENCE [LARGE SCALE GENOMIC DNA]</scope>
    <source>
        <strain evidence="3 4">DSM 21349</strain>
    </source>
</reference>
<protein>
    <submittedName>
        <fullName evidence="3">Peptidoglycan/LPS O-acetylase OafA/YrhL</fullName>
    </submittedName>
</protein>
<dbReference type="PANTHER" id="PTHR23028:SF53">
    <property type="entry name" value="ACYL_TRANSF_3 DOMAIN-CONTAINING PROTEIN"/>
    <property type="match status" value="1"/>
</dbReference>
<feature type="transmembrane region" description="Helical" evidence="1">
    <location>
        <begin position="264"/>
        <end position="287"/>
    </location>
</feature>
<keyword evidence="1" id="KW-1133">Transmembrane helix</keyword>
<feature type="transmembrane region" description="Helical" evidence="1">
    <location>
        <begin position="56"/>
        <end position="74"/>
    </location>
</feature>
<feature type="transmembrane region" description="Helical" evidence="1">
    <location>
        <begin position="299"/>
        <end position="318"/>
    </location>
</feature>
<feature type="transmembrane region" description="Helical" evidence="1">
    <location>
        <begin position="330"/>
        <end position="348"/>
    </location>
</feature>
<feature type="transmembrane region" description="Helical" evidence="1">
    <location>
        <begin position="154"/>
        <end position="174"/>
    </location>
</feature>
<dbReference type="InterPro" id="IPR002656">
    <property type="entry name" value="Acyl_transf_3_dom"/>
</dbReference>
<feature type="transmembrane region" description="Helical" evidence="1">
    <location>
        <begin position="94"/>
        <end position="113"/>
    </location>
</feature>
<feature type="transmembrane region" description="Helical" evidence="1">
    <location>
        <begin position="242"/>
        <end position="258"/>
    </location>
</feature>
<dbReference type="Proteomes" id="UP000580910">
    <property type="component" value="Unassembled WGS sequence"/>
</dbReference>
<dbReference type="RefSeq" id="WP_182539009.1">
    <property type="nucleotide sequence ID" value="NZ_JACGXA010000001.1"/>
</dbReference>
<organism evidence="3 4">
    <name type="scientific">Nocardioides ginsengisegetis</name>
    <dbReference type="NCBI Taxonomy" id="661491"/>
    <lineage>
        <taxon>Bacteria</taxon>
        <taxon>Bacillati</taxon>
        <taxon>Actinomycetota</taxon>
        <taxon>Actinomycetes</taxon>
        <taxon>Propionibacteriales</taxon>
        <taxon>Nocardioidaceae</taxon>
        <taxon>Nocardioides</taxon>
    </lineage>
</organism>
<dbReference type="EMBL" id="JACGXA010000001">
    <property type="protein sequence ID" value="MBA8803839.1"/>
    <property type="molecule type" value="Genomic_DNA"/>
</dbReference>
<dbReference type="InterPro" id="IPR050879">
    <property type="entry name" value="Acyltransferase_3"/>
</dbReference>
<feature type="domain" description="Acyltransferase 3" evidence="2">
    <location>
        <begin position="16"/>
        <end position="346"/>
    </location>
</feature>
<gene>
    <name evidence="3" type="ORF">FB382_002130</name>
</gene>
<evidence type="ECO:0000313" key="3">
    <source>
        <dbReference type="EMBL" id="MBA8803839.1"/>
    </source>
</evidence>
<sequence>MSTDLPTAPARRVDVFDGIRGIAILLVVVSHGWALWPVTWISDHAVPSAIFRSGNYGVSIFFVVGAFVSTRALLRGLDSPVGLNPAVAFVRRFLRLSGQLYLLLGVVVLVSVFDLGDPFSDKVTRASVLHIGTYTWNWYLQGHSVAARSDLGHLWYLSVDLQVFVVILLLVHLLRRHRAWLVVALGALLVLCAWWRFHVSGTELLYVSLLRSTVRMDAPVAGALAAAALPYLGSLRPYARPAATVSLVALVPLLHLNVSNASYFSWWGLLLDAALVTFVVSCSLAVPPPAVTRAVGNRVLTWLGRWSLGIYLWHYPVFYFVSRHTHEWRWQARTVLAVLVCAAMVWFGHRVAERRVTTLLRSPVWEELSAGVWPYVRRRSRSMRVNRRLTDSSLMPKRRFTRS</sequence>
<dbReference type="AlphaFoldDB" id="A0A7W3J0A9"/>
<dbReference type="PANTHER" id="PTHR23028">
    <property type="entry name" value="ACETYLTRANSFERASE"/>
    <property type="match status" value="1"/>
</dbReference>
<feature type="transmembrane region" description="Helical" evidence="1">
    <location>
        <begin position="18"/>
        <end position="36"/>
    </location>
</feature>
<dbReference type="GO" id="GO:0016020">
    <property type="term" value="C:membrane"/>
    <property type="evidence" value="ECO:0007669"/>
    <property type="project" value="TreeGrafter"/>
</dbReference>
<evidence type="ECO:0000256" key="1">
    <source>
        <dbReference type="SAM" id="Phobius"/>
    </source>
</evidence>
<comment type="caution">
    <text evidence="3">The sequence shown here is derived from an EMBL/GenBank/DDBJ whole genome shotgun (WGS) entry which is preliminary data.</text>
</comment>
<name>A0A7W3J0A9_9ACTN</name>
<feature type="transmembrane region" description="Helical" evidence="1">
    <location>
        <begin position="218"/>
        <end position="235"/>
    </location>
</feature>
<dbReference type="GO" id="GO:0016747">
    <property type="term" value="F:acyltransferase activity, transferring groups other than amino-acyl groups"/>
    <property type="evidence" value="ECO:0007669"/>
    <property type="project" value="InterPro"/>
</dbReference>
<accession>A0A7W3J0A9</accession>
<proteinExistence type="predicted"/>
<keyword evidence="1" id="KW-0472">Membrane</keyword>
<evidence type="ECO:0000259" key="2">
    <source>
        <dbReference type="Pfam" id="PF01757"/>
    </source>
</evidence>
<keyword evidence="1" id="KW-0812">Transmembrane</keyword>
<dbReference type="GO" id="GO:0009103">
    <property type="term" value="P:lipopolysaccharide biosynthetic process"/>
    <property type="evidence" value="ECO:0007669"/>
    <property type="project" value="TreeGrafter"/>
</dbReference>
<feature type="transmembrane region" description="Helical" evidence="1">
    <location>
        <begin position="179"/>
        <end position="198"/>
    </location>
</feature>